<keyword evidence="2" id="KW-1185">Reference proteome</keyword>
<evidence type="ECO:0000313" key="2">
    <source>
        <dbReference type="Proteomes" id="UP001157134"/>
    </source>
</evidence>
<dbReference type="Proteomes" id="UP001157134">
    <property type="component" value="Unassembled WGS sequence"/>
</dbReference>
<evidence type="ECO:0000313" key="1">
    <source>
        <dbReference type="EMBL" id="GLX87340.1"/>
    </source>
</evidence>
<protein>
    <submittedName>
        <fullName evidence="1">Membrane protein</fullName>
    </submittedName>
</protein>
<dbReference type="InterPro" id="IPR011990">
    <property type="entry name" value="TPR-like_helical_dom_sf"/>
</dbReference>
<dbReference type="Pfam" id="PF06041">
    <property type="entry name" value="DUF924"/>
    <property type="match status" value="1"/>
</dbReference>
<sequence length="179" mass="21139">MAPQEIITFWFEEIDSSLWWIKDDGFDALIQRRFKKIHQQAANNELFSWRSTALGSLAEIIILDQFSRNMYRDTPNAFAFDNQALCLSQFAIEKGYDLTLKETHRSFMYLPFMHSESALIHQEALMLYQRLGNEGNLSFELKHKTIIDRFGRYPHRNHILGRQSTPEEIEFLKEPNSSF</sequence>
<proteinExistence type="predicted"/>
<dbReference type="InterPro" id="IPR010323">
    <property type="entry name" value="DUF924"/>
</dbReference>
<accession>A0ABQ6HJT2</accession>
<dbReference type="Gene3D" id="1.20.58.320">
    <property type="entry name" value="TPR-like"/>
    <property type="match status" value="1"/>
</dbReference>
<dbReference type="Gene3D" id="1.25.40.10">
    <property type="entry name" value="Tetratricopeptide repeat domain"/>
    <property type="match status" value="1"/>
</dbReference>
<organism evidence="1 2">
    <name type="scientific">Thalassotalea loyana</name>
    <dbReference type="NCBI Taxonomy" id="280483"/>
    <lineage>
        <taxon>Bacteria</taxon>
        <taxon>Pseudomonadati</taxon>
        <taxon>Pseudomonadota</taxon>
        <taxon>Gammaproteobacteria</taxon>
        <taxon>Alteromonadales</taxon>
        <taxon>Colwelliaceae</taxon>
        <taxon>Thalassotalea</taxon>
    </lineage>
</organism>
<gene>
    <name evidence="1" type="ORF">tloyanaT_35930</name>
</gene>
<reference evidence="1 2" key="1">
    <citation type="submission" date="2023-03" db="EMBL/GenBank/DDBJ databases">
        <title>Thalassotalea loyana LMG 22536T draft genome sequence.</title>
        <authorList>
            <person name="Sawabe T."/>
        </authorList>
    </citation>
    <scope>NUCLEOTIDE SEQUENCE [LARGE SCALE GENOMIC DNA]</scope>
    <source>
        <strain evidence="1 2">LMG 22536</strain>
    </source>
</reference>
<comment type="caution">
    <text evidence="1">The sequence shown here is derived from an EMBL/GenBank/DDBJ whole genome shotgun (WGS) entry which is preliminary data.</text>
</comment>
<name>A0ABQ6HJT2_9GAMM</name>
<dbReference type="RefSeq" id="WP_284301318.1">
    <property type="nucleotide sequence ID" value="NZ_BSSV01000010.1"/>
</dbReference>
<dbReference type="SUPFAM" id="SSF48452">
    <property type="entry name" value="TPR-like"/>
    <property type="match status" value="1"/>
</dbReference>
<dbReference type="EMBL" id="BSSV01000010">
    <property type="protein sequence ID" value="GLX87340.1"/>
    <property type="molecule type" value="Genomic_DNA"/>
</dbReference>